<accession>A0A9Q3YPQ0</accession>
<dbReference type="Proteomes" id="UP001107960">
    <property type="component" value="Unassembled WGS sequence"/>
</dbReference>
<comment type="caution">
    <text evidence="1">The sequence shown here is derived from an EMBL/GenBank/DDBJ whole genome shotgun (WGS) entry which is preliminary data.</text>
</comment>
<evidence type="ECO:0000313" key="1">
    <source>
        <dbReference type="EMBL" id="MCC9033024.1"/>
    </source>
</evidence>
<name>A0A9Q3YPQ0_9FLAO</name>
<dbReference type="EMBL" id="JAJJML010000001">
    <property type="protein sequence ID" value="MCC9033024.1"/>
    <property type="molecule type" value="Genomic_DNA"/>
</dbReference>
<organism evidence="1 2">
    <name type="scientific">Chryseobacterium muglaense</name>
    <dbReference type="NCBI Taxonomy" id="2893752"/>
    <lineage>
        <taxon>Bacteria</taxon>
        <taxon>Pseudomonadati</taxon>
        <taxon>Bacteroidota</taxon>
        <taxon>Flavobacteriia</taxon>
        <taxon>Flavobacteriales</taxon>
        <taxon>Weeksellaceae</taxon>
        <taxon>Chryseobacterium group</taxon>
        <taxon>Chryseobacterium</taxon>
    </lineage>
</organism>
<sequence length="391" mass="44758">MTFPDTTIEAKLFGVDTKFSFIRPVKRFEHSYYKLSLYGNLGEISKCFNGTDLIKDVQDTINENLDNKKSTWEDVTIQVQIIYKPHSNKAEIANPNALAEARKKCDDALAQIQKYNEIHPIPDDGDDKNKEQRKKYVDEYEKAYTTKEELLTLGSASAKEVFDAAKANYNNSKVYDGKDRPNNRIWIIGVKVDFGDMLSSENGSFKFTSFAVSFSYFGGEVSEDDKDSYKGKIDFIEGGNKSDEIFLKTQAIIEQNKFLQNLVLENITNSPVNTEEKKLKSALIERIDSKIISWHQNKKEKLGLIDLVNKSFDELTFLSFKIYEASKTINLKSNIIEKWNGLEKDQRNKLKLFVDGDGNVIHTITDNNLKDKSYDDLVSFECKIDEKLGEK</sequence>
<reference evidence="1" key="1">
    <citation type="submission" date="2021-11" db="EMBL/GenBank/DDBJ databases">
        <title>Description of novel Chryseobacterium species.</title>
        <authorList>
            <person name="Saticioglu I.B."/>
            <person name="Ay H."/>
            <person name="Altun S."/>
            <person name="Duman M."/>
        </authorList>
    </citation>
    <scope>NUCLEOTIDE SEQUENCE</scope>
    <source>
        <strain evidence="1">C-39</strain>
    </source>
</reference>
<protein>
    <submittedName>
        <fullName evidence="1">Uncharacterized protein</fullName>
    </submittedName>
</protein>
<evidence type="ECO:0000313" key="2">
    <source>
        <dbReference type="Proteomes" id="UP001107960"/>
    </source>
</evidence>
<gene>
    <name evidence="1" type="ORF">LNP80_01975</name>
</gene>
<dbReference type="RefSeq" id="WP_229986359.1">
    <property type="nucleotide sequence ID" value="NZ_JAJJML010000001.1"/>
</dbReference>
<dbReference type="AlphaFoldDB" id="A0A9Q3YPQ0"/>
<proteinExistence type="predicted"/>